<evidence type="ECO:0000313" key="3">
    <source>
        <dbReference type="EMBL" id="NKY53461.1"/>
    </source>
</evidence>
<accession>A0A846Y6Y0</accession>
<reference evidence="3 4" key="1">
    <citation type="submission" date="2020-04" db="EMBL/GenBank/DDBJ databases">
        <title>MicrobeNet Type strains.</title>
        <authorList>
            <person name="Nicholson A.C."/>
        </authorList>
    </citation>
    <scope>NUCLEOTIDE SEQUENCE [LARGE SCALE GENOMIC DNA]</scope>
    <source>
        <strain evidence="3 4">JCM 12354</strain>
    </source>
</reference>
<feature type="compositionally biased region" description="Basic residues" evidence="1">
    <location>
        <begin position="37"/>
        <end position="51"/>
    </location>
</feature>
<keyword evidence="4" id="KW-1185">Reference proteome</keyword>
<feature type="transmembrane region" description="Helical" evidence="2">
    <location>
        <begin position="6"/>
        <end position="25"/>
    </location>
</feature>
<dbReference type="EMBL" id="JAAXOP010000018">
    <property type="protein sequence ID" value="NKY53461.1"/>
    <property type="molecule type" value="Genomic_DNA"/>
</dbReference>
<comment type="caution">
    <text evidence="3">The sequence shown here is derived from an EMBL/GenBank/DDBJ whole genome shotgun (WGS) entry which is preliminary data.</text>
</comment>
<gene>
    <name evidence="3" type="ORF">HGA08_25010</name>
</gene>
<evidence type="ECO:0000256" key="1">
    <source>
        <dbReference type="SAM" id="MobiDB-lite"/>
    </source>
</evidence>
<keyword evidence="2" id="KW-0472">Membrane</keyword>
<protein>
    <submittedName>
        <fullName evidence="3">Uncharacterized protein</fullName>
    </submittedName>
</protein>
<organism evidence="3 4">
    <name type="scientific">Nocardia vermiculata</name>
    <dbReference type="NCBI Taxonomy" id="257274"/>
    <lineage>
        <taxon>Bacteria</taxon>
        <taxon>Bacillati</taxon>
        <taxon>Actinomycetota</taxon>
        <taxon>Actinomycetes</taxon>
        <taxon>Mycobacteriales</taxon>
        <taxon>Nocardiaceae</taxon>
        <taxon>Nocardia</taxon>
    </lineage>
</organism>
<dbReference type="RefSeq" id="WP_157102982.1">
    <property type="nucleotide sequence ID" value="NZ_JAAXOP010000018.1"/>
</dbReference>
<name>A0A846Y6Y0_9NOCA</name>
<proteinExistence type="predicted"/>
<evidence type="ECO:0000313" key="4">
    <source>
        <dbReference type="Proteomes" id="UP000565711"/>
    </source>
</evidence>
<keyword evidence="2" id="KW-1133">Transmembrane helix</keyword>
<evidence type="ECO:0000256" key="2">
    <source>
        <dbReference type="SAM" id="Phobius"/>
    </source>
</evidence>
<dbReference type="Proteomes" id="UP000565711">
    <property type="component" value="Unassembled WGS sequence"/>
</dbReference>
<dbReference type="AlphaFoldDB" id="A0A846Y6Y0"/>
<sequence>MPDFAVAAMVIIGFACCALALRLAAGRSRPPRTSPRMSHRGQRARRAMMDR</sequence>
<keyword evidence="2" id="KW-0812">Transmembrane</keyword>
<feature type="region of interest" description="Disordered" evidence="1">
    <location>
        <begin position="27"/>
        <end position="51"/>
    </location>
</feature>